<gene>
    <name evidence="3" type="ORF">CBRE1094_LOCUS18050</name>
</gene>
<name>A0A7S2DJR9_9EUKA</name>
<feature type="region of interest" description="Disordered" evidence="1">
    <location>
        <begin position="1"/>
        <end position="24"/>
    </location>
</feature>
<evidence type="ECO:0000259" key="2">
    <source>
        <dbReference type="Pfam" id="PF13020"/>
    </source>
</evidence>
<proteinExistence type="predicted"/>
<sequence length="238" mass="24838">MSGSTGGGSDAAPPNGVLPSTPHGTAAAPLGIDALAKAAAESPLSPANFGALRVGHSATGQMATAQPSMREWCGADLADDVPEEVGASGEYFIFAQLQRLLPDFVRSCWLSKFKLQFFPGENGIENELGADFRYHDCAGKLTGSGKSELVFIEVKSLTQECIAPFRMSIGEWKRAKSCHESGGQQVYVLAVVTSVTRSPRLAALIVDPVQQVTAGGALCEVSELIYSLAAEGVGSSDC</sequence>
<dbReference type="Pfam" id="PF13020">
    <property type="entry name" value="NOV_C"/>
    <property type="match status" value="1"/>
</dbReference>
<dbReference type="AlphaFoldDB" id="A0A7S2DJR9"/>
<dbReference type="EMBL" id="HBGU01033124">
    <property type="protein sequence ID" value="CAD9456646.1"/>
    <property type="molecule type" value="Transcribed_RNA"/>
</dbReference>
<accession>A0A7S2DJR9</accession>
<dbReference type="InterPro" id="IPR024975">
    <property type="entry name" value="NOV_C"/>
</dbReference>
<reference evidence="3" key="1">
    <citation type="submission" date="2021-01" db="EMBL/GenBank/DDBJ databases">
        <authorList>
            <person name="Corre E."/>
            <person name="Pelletier E."/>
            <person name="Niang G."/>
            <person name="Scheremetjew M."/>
            <person name="Finn R."/>
            <person name="Kale V."/>
            <person name="Holt S."/>
            <person name="Cochrane G."/>
            <person name="Meng A."/>
            <person name="Brown T."/>
            <person name="Cohen L."/>
        </authorList>
    </citation>
    <scope>NUCLEOTIDE SEQUENCE</scope>
    <source>
        <strain evidence="3">UTEX LB 985</strain>
    </source>
</reference>
<organism evidence="3">
    <name type="scientific">Haptolina brevifila</name>
    <dbReference type="NCBI Taxonomy" id="156173"/>
    <lineage>
        <taxon>Eukaryota</taxon>
        <taxon>Haptista</taxon>
        <taxon>Haptophyta</taxon>
        <taxon>Prymnesiophyceae</taxon>
        <taxon>Prymnesiales</taxon>
        <taxon>Prymnesiaceae</taxon>
        <taxon>Haptolina</taxon>
    </lineage>
</organism>
<feature type="domain" description="Protein NO VEIN C-terminal" evidence="2">
    <location>
        <begin position="126"/>
        <end position="202"/>
    </location>
</feature>
<evidence type="ECO:0000313" key="3">
    <source>
        <dbReference type="EMBL" id="CAD9456646.1"/>
    </source>
</evidence>
<protein>
    <recommendedName>
        <fullName evidence="2">Protein NO VEIN C-terminal domain-containing protein</fullName>
    </recommendedName>
</protein>
<evidence type="ECO:0000256" key="1">
    <source>
        <dbReference type="SAM" id="MobiDB-lite"/>
    </source>
</evidence>